<dbReference type="InterPro" id="IPR023614">
    <property type="entry name" value="Porin_dom_sf"/>
</dbReference>
<dbReference type="InterPro" id="IPR050298">
    <property type="entry name" value="Gram-neg_bact_OMP"/>
</dbReference>
<comment type="caution">
    <text evidence="3">The sequence shown here is derived from an EMBL/GenBank/DDBJ whole genome shotgun (WGS) entry which is preliminary data.</text>
</comment>
<accession>A0A8X8KGB4</accession>
<keyword evidence="1 2" id="KW-0732">Signal</keyword>
<feature type="chain" id="PRO_5036483254" evidence="2">
    <location>
        <begin position="24"/>
        <end position="384"/>
    </location>
</feature>
<dbReference type="RefSeq" id="WP_234622897.1">
    <property type="nucleotide sequence ID" value="NZ_JAHWXT010000001.1"/>
</dbReference>
<dbReference type="PANTHER" id="PTHR34501:SF2">
    <property type="entry name" value="OUTER MEMBRANE PORIN F-RELATED"/>
    <property type="match status" value="1"/>
</dbReference>
<dbReference type="Gene3D" id="2.40.160.10">
    <property type="entry name" value="Porin"/>
    <property type="match status" value="1"/>
</dbReference>
<sequence length="384" mass="44731">MLKRTLKIVCSTWVILNATTVSAEVELIHQDQIFSDQDSLTVKTHGSMRLQALNFDQYNANNQSQKYRRNGYSAASRMYLDLDYKLDENTHLIAGYQNYFNLPKIFDWDGHYAKNDEEFTTIQAYVGMENSQYGTLKFGKMYSIYHDVVGVKTDLWDYDMLGQVSTWSPFSFHDGTLVSSKTLRYEKKNQYVDFYAAYLFGDETSLNNFHYKLKSGEEIATDVHLSKNLHWGTSYKHNQVSLSDSQDNHDLSQHVIATALYYFDGQWMWGVGAGWYKNLVPNNLARNQPAPYGVEHYLDTEAYGIEYYAGYKFKVQNYGIQSIQPYVMGDHIKYTQGEDFSRRDLGVGMALRFNYGIGFDYERLYTSDSKATPDLHLFRLRYQW</sequence>
<dbReference type="EMBL" id="JAHWXT010000001">
    <property type="protein sequence ID" value="MCF0263892.1"/>
    <property type="molecule type" value="Genomic_DNA"/>
</dbReference>
<dbReference type="Proteomes" id="UP000887320">
    <property type="component" value="Unassembled WGS sequence"/>
</dbReference>
<name>A0A8X8KGB4_ACIGI</name>
<evidence type="ECO:0000313" key="3">
    <source>
        <dbReference type="EMBL" id="MCF0263892.1"/>
    </source>
</evidence>
<dbReference type="SUPFAM" id="SSF56935">
    <property type="entry name" value="Porins"/>
    <property type="match status" value="1"/>
</dbReference>
<organism evidence="3 4">
    <name type="scientific">Acinetobacter guillouiae</name>
    <name type="common">Acinetobacter genomosp. 11</name>
    <dbReference type="NCBI Taxonomy" id="106649"/>
    <lineage>
        <taxon>Bacteria</taxon>
        <taxon>Pseudomonadati</taxon>
        <taxon>Pseudomonadota</taxon>
        <taxon>Gammaproteobacteria</taxon>
        <taxon>Moraxellales</taxon>
        <taxon>Moraxellaceae</taxon>
        <taxon>Acinetobacter</taxon>
    </lineage>
</organism>
<reference evidence="3" key="1">
    <citation type="submission" date="2021-07" db="EMBL/GenBank/DDBJ databases">
        <authorList>
            <person name="Fernandez M."/>
            <person name="Pereira P."/>
            <person name="Torres Tejerizo G.A."/>
            <person name="Gonzalez P."/>
            <person name="Agostini E."/>
        </authorList>
    </citation>
    <scope>NUCLEOTIDE SEQUENCE</scope>
    <source>
        <strain evidence="3">SFC 500-1A</strain>
    </source>
</reference>
<evidence type="ECO:0000256" key="2">
    <source>
        <dbReference type="SAM" id="SignalP"/>
    </source>
</evidence>
<protein>
    <submittedName>
        <fullName evidence="3">Porin</fullName>
    </submittedName>
</protein>
<evidence type="ECO:0000256" key="1">
    <source>
        <dbReference type="ARBA" id="ARBA00022729"/>
    </source>
</evidence>
<evidence type="ECO:0000313" key="4">
    <source>
        <dbReference type="Proteomes" id="UP000887320"/>
    </source>
</evidence>
<dbReference type="PANTHER" id="PTHR34501">
    <property type="entry name" value="PROTEIN YDDL-RELATED"/>
    <property type="match status" value="1"/>
</dbReference>
<dbReference type="AlphaFoldDB" id="A0A8X8KGB4"/>
<feature type="signal peptide" evidence="2">
    <location>
        <begin position="1"/>
        <end position="23"/>
    </location>
</feature>
<proteinExistence type="predicted"/>
<gene>
    <name evidence="3" type="ORF">KW868_05340</name>
</gene>